<dbReference type="WBParaSite" id="PSU_v2.g15585.t1">
    <property type="protein sequence ID" value="PSU_v2.g15585.t1"/>
    <property type="gene ID" value="PSU_v2.g15585"/>
</dbReference>
<proteinExistence type="predicted"/>
<feature type="transmembrane region" description="Helical" evidence="2">
    <location>
        <begin position="197"/>
        <end position="215"/>
    </location>
</feature>
<reference evidence="4" key="1">
    <citation type="submission" date="2022-11" db="UniProtKB">
        <authorList>
            <consortium name="WormBaseParasite"/>
        </authorList>
    </citation>
    <scope>IDENTIFICATION</scope>
</reference>
<evidence type="ECO:0000313" key="4">
    <source>
        <dbReference type="WBParaSite" id="PSU_v2.g15585.t1"/>
    </source>
</evidence>
<sequence length="216" mass="24207">MNSAECLMELDQRPSVKHCHDETLRDIEKANGESGITMPIKLDRMCEALNFFSGCVRHPIRHNCGFEAWQVIFRVLKDTTKTLMPACQFTGTSTKIAHNRHHSKPTPANSEAGHLAKPASVDPREKPEKSDIHLTNHGIPESVSYNRETSSDHRNPSFSEAEDQQPHGDIIVVTEEHAQFSQLEGKPESVPSSAVAFGQYISLILFNAFIFYILII</sequence>
<feature type="compositionally biased region" description="Basic and acidic residues" evidence="1">
    <location>
        <begin position="122"/>
        <end position="134"/>
    </location>
</feature>
<dbReference type="AlphaFoldDB" id="A0A914Y9Z4"/>
<dbReference type="Proteomes" id="UP000887577">
    <property type="component" value="Unplaced"/>
</dbReference>
<dbReference type="PANTHER" id="PTHR37431">
    <property type="entry name" value="PROTEIN CBG06927"/>
    <property type="match status" value="1"/>
</dbReference>
<evidence type="ECO:0000313" key="3">
    <source>
        <dbReference type="Proteomes" id="UP000887577"/>
    </source>
</evidence>
<dbReference type="PANTHER" id="PTHR37431:SF3">
    <property type="entry name" value="DUF19 DOMAIN-CONTAINING PROTEIN"/>
    <property type="match status" value="1"/>
</dbReference>
<keyword evidence="2" id="KW-1133">Transmembrane helix</keyword>
<evidence type="ECO:0000256" key="1">
    <source>
        <dbReference type="SAM" id="MobiDB-lite"/>
    </source>
</evidence>
<keyword evidence="3" id="KW-1185">Reference proteome</keyword>
<keyword evidence="2" id="KW-0472">Membrane</keyword>
<keyword evidence="2" id="KW-0812">Transmembrane</keyword>
<organism evidence="3 4">
    <name type="scientific">Panagrolaimus superbus</name>
    <dbReference type="NCBI Taxonomy" id="310955"/>
    <lineage>
        <taxon>Eukaryota</taxon>
        <taxon>Metazoa</taxon>
        <taxon>Ecdysozoa</taxon>
        <taxon>Nematoda</taxon>
        <taxon>Chromadorea</taxon>
        <taxon>Rhabditida</taxon>
        <taxon>Tylenchina</taxon>
        <taxon>Panagrolaimomorpha</taxon>
        <taxon>Panagrolaimoidea</taxon>
        <taxon>Panagrolaimidae</taxon>
        <taxon>Panagrolaimus</taxon>
    </lineage>
</organism>
<name>A0A914Y9Z4_9BILA</name>
<feature type="region of interest" description="Disordered" evidence="1">
    <location>
        <begin position="94"/>
        <end position="165"/>
    </location>
</feature>
<accession>A0A914Y9Z4</accession>
<protein>
    <submittedName>
        <fullName evidence="4">Uncharacterized protein</fullName>
    </submittedName>
</protein>
<evidence type="ECO:0000256" key="2">
    <source>
        <dbReference type="SAM" id="Phobius"/>
    </source>
</evidence>